<keyword evidence="4" id="KW-0288">FMN</keyword>
<comment type="caution">
    <text evidence="9">The sequence shown here is derived from an EMBL/GenBank/DDBJ whole genome shotgun (WGS) entry which is preliminary data.</text>
</comment>
<dbReference type="Proteomes" id="UP001501295">
    <property type="component" value="Unassembled WGS sequence"/>
</dbReference>
<evidence type="ECO:0000256" key="3">
    <source>
        <dbReference type="ARBA" id="ARBA00022630"/>
    </source>
</evidence>
<dbReference type="InterPro" id="IPR000415">
    <property type="entry name" value="Nitroreductase-like"/>
</dbReference>
<reference evidence="10" key="1">
    <citation type="journal article" date="2019" name="Int. J. Syst. Evol. Microbiol.">
        <title>The Global Catalogue of Microorganisms (GCM) 10K type strain sequencing project: providing services to taxonomists for standard genome sequencing and annotation.</title>
        <authorList>
            <consortium name="The Broad Institute Genomics Platform"/>
            <consortium name="The Broad Institute Genome Sequencing Center for Infectious Disease"/>
            <person name="Wu L."/>
            <person name="Ma J."/>
        </authorList>
    </citation>
    <scope>NUCLEOTIDE SEQUENCE [LARGE SCALE GENOMIC DNA]</scope>
    <source>
        <strain evidence="10">JCM 18956</strain>
    </source>
</reference>
<evidence type="ECO:0000313" key="10">
    <source>
        <dbReference type="Proteomes" id="UP001501295"/>
    </source>
</evidence>
<proteinExistence type="inferred from homology"/>
<keyword evidence="10" id="KW-1185">Reference proteome</keyword>
<dbReference type="PANTHER" id="PTHR43821:SF1">
    <property type="entry name" value="NAD(P)H NITROREDUCTASE YDJA-RELATED"/>
    <property type="match status" value="1"/>
</dbReference>
<keyword evidence="7" id="KW-0520">NAD</keyword>
<accession>A0ABP8VWF6</accession>
<keyword evidence="3" id="KW-0285">Flavoprotein</keyword>
<keyword evidence="6" id="KW-0560">Oxidoreductase</keyword>
<comment type="cofactor">
    <cofactor evidence="1">
        <name>FMN</name>
        <dbReference type="ChEBI" id="CHEBI:58210"/>
    </cofactor>
</comment>
<dbReference type="InterPro" id="IPR052530">
    <property type="entry name" value="NAD(P)H_nitroreductase"/>
</dbReference>
<evidence type="ECO:0000256" key="6">
    <source>
        <dbReference type="ARBA" id="ARBA00023002"/>
    </source>
</evidence>
<protein>
    <submittedName>
        <fullName evidence="9">NAD(P)H nitroreductase</fullName>
    </submittedName>
</protein>
<evidence type="ECO:0000313" key="9">
    <source>
        <dbReference type="EMBL" id="GAA4672711.1"/>
    </source>
</evidence>
<evidence type="ECO:0000256" key="5">
    <source>
        <dbReference type="ARBA" id="ARBA00022857"/>
    </source>
</evidence>
<evidence type="ECO:0000256" key="1">
    <source>
        <dbReference type="ARBA" id="ARBA00001917"/>
    </source>
</evidence>
<dbReference type="SUPFAM" id="SSF55469">
    <property type="entry name" value="FMN-dependent nitroreductase-like"/>
    <property type="match status" value="1"/>
</dbReference>
<dbReference type="InterPro" id="IPR026021">
    <property type="entry name" value="YdjA-like"/>
</dbReference>
<dbReference type="Pfam" id="PF00881">
    <property type="entry name" value="Nitroreductase"/>
    <property type="match status" value="1"/>
</dbReference>
<evidence type="ECO:0000256" key="2">
    <source>
        <dbReference type="ARBA" id="ARBA00007118"/>
    </source>
</evidence>
<sequence>MTDEAPSDEQFLELVSAAATVADHSELQPWRLIEFRGHSRAAVGRAIAAASGATGDAADKLAGKALRSPLLVAVVVSPRDSRKVPYWEQEAVASGVAHLLSLLLDEAGWGVMWRTGVWTRSPEVAEAHRLAPGENLLGWLYIGGRPDRDDDGRPRKPVDARRFVTSL</sequence>
<feature type="domain" description="Nitroreductase" evidence="8">
    <location>
        <begin position="3"/>
        <end position="143"/>
    </location>
</feature>
<evidence type="ECO:0000256" key="4">
    <source>
        <dbReference type="ARBA" id="ARBA00022643"/>
    </source>
</evidence>
<dbReference type="EMBL" id="BAABLM010000002">
    <property type="protein sequence ID" value="GAA4672711.1"/>
    <property type="molecule type" value="Genomic_DNA"/>
</dbReference>
<keyword evidence="5" id="KW-0521">NADP</keyword>
<dbReference type="PIRSF" id="PIRSF000232">
    <property type="entry name" value="YdjA"/>
    <property type="match status" value="1"/>
</dbReference>
<dbReference type="Gene3D" id="3.40.109.10">
    <property type="entry name" value="NADH Oxidase"/>
    <property type="match status" value="1"/>
</dbReference>
<evidence type="ECO:0000259" key="8">
    <source>
        <dbReference type="Pfam" id="PF00881"/>
    </source>
</evidence>
<name>A0ABP8VWF6_9MICO</name>
<evidence type="ECO:0000256" key="7">
    <source>
        <dbReference type="ARBA" id="ARBA00023027"/>
    </source>
</evidence>
<dbReference type="InterPro" id="IPR029479">
    <property type="entry name" value="Nitroreductase"/>
</dbReference>
<gene>
    <name evidence="9" type="ORF">GCM10025780_16190</name>
</gene>
<comment type="similarity">
    <text evidence="2">Belongs to the nitroreductase family.</text>
</comment>
<dbReference type="PANTHER" id="PTHR43821">
    <property type="entry name" value="NAD(P)H NITROREDUCTASE YDJA-RELATED"/>
    <property type="match status" value="1"/>
</dbReference>
<organism evidence="9 10">
    <name type="scientific">Frondihabitans cladoniiphilus</name>
    <dbReference type="NCBI Taxonomy" id="715785"/>
    <lineage>
        <taxon>Bacteria</taxon>
        <taxon>Bacillati</taxon>
        <taxon>Actinomycetota</taxon>
        <taxon>Actinomycetes</taxon>
        <taxon>Micrococcales</taxon>
        <taxon>Microbacteriaceae</taxon>
        <taxon>Frondihabitans</taxon>
    </lineage>
</organism>